<dbReference type="AlphaFoldDB" id="A0A401QFV6"/>
<proteinExistence type="inferred from homology"/>
<evidence type="ECO:0000256" key="3">
    <source>
        <dbReference type="PROSITE-ProRule" id="PRU00239"/>
    </source>
</evidence>
<gene>
    <name evidence="5" type="ORF">scyTo_0024972</name>
</gene>
<dbReference type="Pfam" id="PF00648">
    <property type="entry name" value="Peptidase_C2"/>
    <property type="match status" value="1"/>
</dbReference>
<dbReference type="InterPro" id="IPR001300">
    <property type="entry name" value="Peptidase_C2_calpain_cat"/>
</dbReference>
<dbReference type="PANTHER" id="PTHR10183:SF405">
    <property type="entry name" value="CALPAIN-5"/>
    <property type="match status" value="1"/>
</dbReference>
<protein>
    <recommendedName>
        <fullName evidence="4">Calpain catalytic domain-containing protein</fullName>
    </recommendedName>
</protein>
<dbReference type="EMBL" id="BFAA01064982">
    <property type="protein sequence ID" value="GCB84222.1"/>
    <property type="molecule type" value="Genomic_DNA"/>
</dbReference>
<feature type="non-terminal residue" evidence="5">
    <location>
        <position position="1"/>
    </location>
</feature>
<comment type="caution">
    <text evidence="5">The sequence shown here is derived from an EMBL/GenBank/DDBJ whole genome shotgun (WGS) entry which is preliminary data.</text>
</comment>
<dbReference type="InterPro" id="IPR022684">
    <property type="entry name" value="Calpain_cysteine_protease"/>
</dbReference>
<dbReference type="GO" id="GO:0004198">
    <property type="term" value="F:calcium-dependent cysteine-type endopeptidase activity"/>
    <property type="evidence" value="ECO:0007669"/>
    <property type="project" value="InterPro"/>
</dbReference>
<comment type="similarity">
    <text evidence="1">Belongs to the peptidase C2 family.</text>
</comment>
<feature type="active site" evidence="2">
    <location>
        <position position="115"/>
    </location>
</feature>
<reference evidence="5 6" key="1">
    <citation type="journal article" date="2018" name="Nat. Ecol. Evol.">
        <title>Shark genomes provide insights into elasmobranch evolution and the origin of vertebrates.</title>
        <authorList>
            <person name="Hara Y"/>
            <person name="Yamaguchi K"/>
            <person name="Onimaru K"/>
            <person name="Kadota M"/>
            <person name="Koyanagi M"/>
            <person name="Keeley SD"/>
            <person name="Tatsumi K"/>
            <person name="Tanaka K"/>
            <person name="Motone F"/>
            <person name="Kageyama Y"/>
            <person name="Nozu R"/>
            <person name="Adachi N"/>
            <person name="Nishimura O"/>
            <person name="Nakagawa R"/>
            <person name="Tanegashima C"/>
            <person name="Kiyatake I"/>
            <person name="Matsumoto R"/>
            <person name="Murakumo K"/>
            <person name="Nishida K"/>
            <person name="Terakita A"/>
            <person name="Kuratani S"/>
            <person name="Sato K"/>
            <person name="Hyodo S Kuraku.S."/>
        </authorList>
    </citation>
    <scope>NUCLEOTIDE SEQUENCE [LARGE SCALE GENOMIC DNA]</scope>
</reference>
<evidence type="ECO:0000256" key="1">
    <source>
        <dbReference type="ARBA" id="ARBA00007623"/>
    </source>
</evidence>
<sequence length="129" mass="14260">LNGCYEALDGGNTADALVDFTGGVSEPVALDEENCSGDLEKRKRLYQNLLKAHSRKSLISCSIRPESGDQLEAQMGCGLVKGHAYGVTDVRKVRIGEGLMSYFNKEKLYMVRMRNPWGSTEWNGPWSDA</sequence>
<dbReference type="STRING" id="75743.A0A401QFV6"/>
<dbReference type="PANTHER" id="PTHR10183">
    <property type="entry name" value="CALPAIN"/>
    <property type="match status" value="1"/>
</dbReference>
<organism evidence="5 6">
    <name type="scientific">Scyliorhinus torazame</name>
    <name type="common">Cloudy catshark</name>
    <name type="synonym">Catulus torazame</name>
    <dbReference type="NCBI Taxonomy" id="75743"/>
    <lineage>
        <taxon>Eukaryota</taxon>
        <taxon>Metazoa</taxon>
        <taxon>Chordata</taxon>
        <taxon>Craniata</taxon>
        <taxon>Vertebrata</taxon>
        <taxon>Chondrichthyes</taxon>
        <taxon>Elasmobranchii</taxon>
        <taxon>Galeomorphii</taxon>
        <taxon>Galeoidea</taxon>
        <taxon>Carcharhiniformes</taxon>
        <taxon>Scyliorhinidae</taxon>
        <taxon>Scyliorhinus</taxon>
    </lineage>
</organism>
<dbReference type="SUPFAM" id="SSF54001">
    <property type="entry name" value="Cysteine proteinases"/>
    <property type="match status" value="1"/>
</dbReference>
<feature type="domain" description="Calpain catalytic" evidence="4">
    <location>
        <begin position="1"/>
        <end position="129"/>
    </location>
</feature>
<dbReference type="SMART" id="SM00230">
    <property type="entry name" value="CysPc"/>
    <property type="match status" value="1"/>
</dbReference>
<dbReference type="Proteomes" id="UP000288216">
    <property type="component" value="Unassembled WGS sequence"/>
</dbReference>
<feature type="active site" evidence="2">
    <location>
        <position position="83"/>
    </location>
</feature>
<dbReference type="GO" id="GO:0006508">
    <property type="term" value="P:proteolysis"/>
    <property type="evidence" value="ECO:0007669"/>
    <property type="project" value="InterPro"/>
</dbReference>
<keyword evidence="6" id="KW-1185">Reference proteome</keyword>
<accession>A0A401QFV6</accession>
<evidence type="ECO:0000259" key="4">
    <source>
        <dbReference type="PROSITE" id="PS50203"/>
    </source>
</evidence>
<evidence type="ECO:0000313" key="5">
    <source>
        <dbReference type="EMBL" id="GCB84222.1"/>
    </source>
</evidence>
<dbReference type="OrthoDB" id="424753at2759"/>
<evidence type="ECO:0000313" key="6">
    <source>
        <dbReference type="Proteomes" id="UP000288216"/>
    </source>
</evidence>
<dbReference type="Gene3D" id="3.90.70.10">
    <property type="entry name" value="Cysteine proteinases"/>
    <property type="match status" value="1"/>
</dbReference>
<name>A0A401QFV6_SCYTO</name>
<dbReference type="InterPro" id="IPR038765">
    <property type="entry name" value="Papain-like_cys_pep_sf"/>
</dbReference>
<dbReference type="PROSITE" id="PS50203">
    <property type="entry name" value="CALPAIN_CAT"/>
    <property type="match status" value="1"/>
</dbReference>
<dbReference type="OMA" id="CMILHAY"/>
<evidence type="ECO:0000256" key="2">
    <source>
        <dbReference type="PIRSR" id="PIRSR622684-1"/>
    </source>
</evidence>
<dbReference type="GO" id="GO:0005737">
    <property type="term" value="C:cytoplasm"/>
    <property type="evidence" value="ECO:0007669"/>
    <property type="project" value="TreeGrafter"/>
</dbReference>
<comment type="caution">
    <text evidence="3">Lacks conserved residue(s) required for the propagation of feature annotation.</text>
</comment>